<evidence type="ECO:0000259" key="11">
    <source>
        <dbReference type="Pfam" id="PF13206"/>
    </source>
</evidence>
<keyword evidence="3" id="KW-1003">Cell membrane</keyword>
<feature type="compositionally biased region" description="Acidic residues" evidence="9">
    <location>
        <begin position="430"/>
        <end position="442"/>
    </location>
</feature>
<evidence type="ECO:0000256" key="6">
    <source>
        <dbReference type="ARBA" id="ARBA00023136"/>
    </source>
</evidence>
<dbReference type="RefSeq" id="XP_827712.1">
    <property type="nucleotide sequence ID" value="XM_822619.1"/>
</dbReference>
<reference evidence="12 13" key="2">
    <citation type="journal article" date="2005" name="Science">
        <title>The genome of the African trypanosome Trypanosoma brucei.</title>
        <authorList>
            <person name="Berriman M."/>
            <person name="Ghedin E."/>
            <person name="Hertz-Fowler C."/>
            <person name="Blandin G."/>
            <person name="Renauld H."/>
            <person name="Bartholomeu D.C."/>
            <person name="Lennard N.J."/>
            <person name="Caler E."/>
            <person name="Hamlin N.E."/>
            <person name="Haas B."/>
            <person name="Bohme U."/>
            <person name="Hannick L."/>
            <person name="Aslett M.A."/>
            <person name="Shallom J."/>
            <person name="Marcello L."/>
            <person name="Hou L."/>
            <person name="Wickstead B."/>
            <person name="Alsmark U.C."/>
            <person name="Arrowsmith C."/>
            <person name="Atkin R.J."/>
            <person name="Barron A.J."/>
            <person name="Bringaud F."/>
            <person name="Brooks K."/>
            <person name="Carrington M."/>
            <person name="Cherevach I."/>
            <person name="Chillingworth T.J."/>
            <person name="Churcher C."/>
            <person name="Clark L.N."/>
            <person name="Corton C.H."/>
            <person name="Cronin A."/>
            <person name="Davies R.M."/>
            <person name="Doggett J."/>
            <person name="Djikeng A."/>
            <person name="Feldblyum T."/>
            <person name="Field M.C."/>
            <person name="Fraser A."/>
            <person name="Goodhead I."/>
            <person name="Hance Z."/>
            <person name="Harper D."/>
            <person name="Harris B.R."/>
            <person name="Hauser H."/>
            <person name="Hostetler J."/>
            <person name="Ivens A."/>
            <person name="Jagels K."/>
            <person name="Johnson D."/>
            <person name="Johnson J."/>
            <person name="Jones K."/>
            <person name="Kerhornou A.X."/>
            <person name="Koo H."/>
            <person name="Larke N."/>
            <person name="Landfear S."/>
            <person name="Larkin C."/>
            <person name="Leech V."/>
            <person name="Line A."/>
            <person name="Lord A."/>
            <person name="Macleod A."/>
            <person name="Mooney P.J."/>
            <person name="Moule S."/>
            <person name="Martin D.M."/>
            <person name="Morgan G.W."/>
            <person name="Mungall K."/>
            <person name="Norbertczak H."/>
            <person name="Ormond D."/>
            <person name="Pai G."/>
            <person name="Peacock C.S."/>
            <person name="Peterson J."/>
            <person name="Quail M.A."/>
            <person name="Rabbinowitsch E."/>
            <person name="Rajandream M.A."/>
            <person name="Reitter C."/>
            <person name="Salzberg S.L."/>
            <person name="Sanders M."/>
            <person name="Schobel S."/>
            <person name="Sharp S."/>
            <person name="Simmonds M."/>
            <person name="Simpson A.J."/>
            <person name="Tallon L."/>
            <person name="Turner C.M."/>
            <person name="Tait A."/>
            <person name="Tivey A.R."/>
            <person name="Van Aken S."/>
            <person name="Walker D."/>
            <person name="Wanless D."/>
            <person name="Wang S."/>
            <person name="White B."/>
            <person name="White O."/>
            <person name="Whitehead S."/>
            <person name="Woodward J."/>
            <person name="Wortman J."/>
            <person name="Adams M.D."/>
            <person name="Embley T.M."/>
            <person name="Gull K."/>
            <person name="Ullu E."/>
            <person name="Barry J.D."/>
            <person name="Fairlamb A.H."/>
            <person name="Opperdoes F."/>
            <person name="Barrell B.G."/>
            <person name="Donelson J.E."/>
            <person name="Hall N."/>
            <person name="Fraser C.M."/>
            <person name="Melville S.E."/>
            <person name="El-Sayed N.M."/>
        </authorList>
    </citation>
    <scope>NUCLEOTIDE SEQUENCE [LARGE SCALE GENOMIC DNA]</scope>
    <source>
        <strain evidence="12 13">927/4 GUTat10.1</strain>
    </source>
</reference>
<gene>
    <name evidence="12" type="ORF">Tb09.244.2240</name>
</gene>
<keyword evidence="7" id="KW-0325">Glycoprotein</keyword>
<keyword evidence="5 10" id="KW-0732">Signal</keyword>
<dbReference type="GeneID" id="3661251"/>
<evidence type="ECO:0000256" key="10">
    <source>
        <dbReference type="SAM" id="SignalP"/>
    </source>
</evidence>
<dbReference type="EMBL" id="CM000207">
    <property type="protein sequence ID" value="EAN77382.1"/>
    <property type="molecule type" value="Genomic_DNA"/>
</dbReference>
<dbReference type="VEuPathDB" id="TriTrypDB:Tb927.9.15760"/>
<keyword evidence="6" id="KW-0472">Membrane</keyword>
<dbReference type="GO" id="GO:0098552">
    <property type="term" value="C:side of membrane"/>
    <property type="evidence" value="ECO:0007669"/>
    <property type="project" value="UniProtKB-KW"/>
</dbReference>
<comment type="subcellular location">
    <subcellularLocation>
        <location evidence="2">Cell membrane</location>
        <topology evidence="2">Lipid-anchor</topology>
        <topology evidence="2">GPI-anchor</topology>
    </subcellularLocation>
</comment>
<keyword evidence="13" id="KW-1185">Reference proteome</keyword>
<dbReference type="Proteomes" id="UP000008524">
    <property type="component" value="Chromosome 9"/>
</dbReference>
<dbReference type="InParanoid" id="Q38CT8"/>
<comment type="function">
    <text evidence="1">VSG forms a coat on the surface of the parasite. The trypanosome evades the immune response of the host by expressing a series of antigenically distinct VSGs from an estimated 1000 VSG genes.</text>
</comment>
<dbReference type="PaxDb" id="5691-EAN77382"/>
<protein>
    <submittedName>
        <fullName evidence="12">Variant surface glycoprotein (VSG, atypical), putative</fullName>
    </submittedName>
</protein>
<name>Q38CT8_TRYB2</name>
<feature type="signal peptide" evidence="10">
    <location>
        <begin position="1"/>
        <end position="19"/>
    </location>
</feature>
<evidence type="ECO:0000256" key="2">
    <source>
        <dbReference type="ARBA" id="ARBA00004609"/>
    </source>
</evidence>
<feature type="domain" description="Trypanosome variant surface glycoprotein B-type N-terminal" evidence="11">
    <location>
        <begin position="7"/>
        <end position="357"/>
    </location>
</feature>
<dbReference type="Pfam" id="PF13206">
    <property type="entry name" value="VSG_B"/>
    <property type="match status" value="1"/>
</dbReference>
<feature type="region of interest" description="Disordered" evidence="9">
    <location>
        <begin position="364"/>
        <end position="460"/>
    </location>
</feature>
<evidence type="ECO:0000256" key="3">
    <source>
        <dbReference type="ARBA" id="ARBA00022475"/>
    </source>
</evidence>
<evidence type="ECO:0000256" key="8">
    <source>
        <dbReference type="ARBA" id="ARBA00023288"/>
    </source>
</evidence>
<evidence type="ECO:0000313" key="12">
    <source>
        <dbReference type="EMBL" id="EAN77382.1"/>
    </source>
</evidence>
<evidence type="ECO:0000256" key="4">
    <source>
        <dbReference type="ARBA" id="ARBA00022622"/>
    </source>
</evidence>
<dbReference type="AlphaFoldDB" id="Q38CT8"/>
<proteinExistence type="predicted"/>
<dbReference type="GO" id="GO:0020033">
    <property type="term" value="P:antigenic variation"/>
    <property type="evidence" value="ECO:0000304"/>
    <property type="project" value="GeneDB"/>
</dbReference>
<feature type="chain" id="PRO_5004221844" evidence="10">
    <location>
        <begin position="20"/>
        <end position="474"/>
    </location>
</feature>
<evidence type="ECO:0000256" key="7">
    <source>
        <dbReference type="ARBA" id="ARBA00023180"/>
    </source>
</evidence>
<dbReference type="InterPro" id="IPR025932">
    <property type="entry name" value="Trypano_VSG_B_N_dom"/>
</dbReference>
<evidence type="ECO:0000256" key="5">
    <source>
        <dbReference type="ARBA" id="ARBA00022729"/>
    </source>
</evidence>
<sequence length="474" mass="53767">MYWVVVLLTVLHSCHRALGKEDIVNQKEFEALCRMINWAEERLEHIKVTKRVTQEALKIGVRYLEVAGEEECRHIAKAQEDSCTKKMEDRKRNCGLYKNFWEEAQKAVKERAFSGEKLERKIDALGEHTVDEIKKKGMYGADIYHDVEAKRPSGNMRKMEEHLIKALYGMEYFSEDIKGGDSDRSRVCGQNLRNNKATGGWSLAVDLLCLCATHNSWKGRKKVCCADCSTGENRDEWNPESNEAPRWDFLKQKCAGRHRNRHDMIEKLSEAEENLMKTVTKIGTIPYTHTYVLGTAVNSRIKPCGADINKQQEICVHYGSDNGTKLPWLKALQKVEKEMKLTLKDKQDKSAKLKRMEELNQEIESLIRGDTGRGGQRGRQKRSVNPENSVPETPADPSDPTQSVPHTNEKKRSVRKPISTGNGATKSYNSEEDDSYEYECEGENSACSDSPAKPTVKNSKSAINCPLGLILLLV</sequence>
<reference evidence="12 13" key="1">
    <citation type="journal article" date="2005" name="Science">
        <title>Comparative genomics of trypanosomatid parasitic protozoa.</title>
        <authorList>
            <person name="El-Sayed N.M."/>
            <person name="Myler P.J."/>
            <person name="Blandin G."/>
            <person name="Berriman M."/>
            <person name="Crabtree J."/>
            <person name="Aggarwal G."/>
            <person name="Caler E."/>
            <person name="Renauld H."/>
            <person name="Worthey E.A."/>
            <person name="Hertz-Fowler C."/>
            <person name="Ghedin E."/>
            <person name="Peacock C."/>
            <person name="Bartholomeu D.C."/>
            <person name="Haas B.J."/>
            <person name="Tran A.N."/>
            <person name="Wortman J.R."/>
            <person name="Alsmark U.C."/>
            <person name="Angiuoli S."/>
            <person name="Anupama A."/>
            <person name="Badger J."/>
            <person name="Bringaud F."/>
            <person name="Cadag E."/>
            <person name="Carlton J.M."/>
            <person name="Cerqueira G.C."/>
            <person name="Creasy T."/>
            <person name="Delcher A.L."/>
            <person name="Djikeng A."/>
            <person name="Embley T.M."/>
            <person name="Hauser C."/>
            <person name="Ivens A.C."/>
            <person name="Kummerfeld S.K."/>
            <person name="Pereira-Leal J.B."/>
            <person name="Nilsson D."/>
            <person name="Peterson J."/>
            <person name="Salzberg S.L."/>
            <person name="Shallom J."/>
            <person name="Silva J.C."/>
            <person name="Sundaram J."/>
            <person name="Westenberger S."/>
            <person name="White O."/>
            <person name="Melville S.E."/>
            <person name="Donelson J.E."/>
            <person name="Andersson B."/>
            <person name="Stuart K.D."/>
            <person name="Hall N."/>
        </authorList>
    </citation>
    <scope>NUCLEOTIDE SEQUENCE [LARGE SCALE GENOMIC DNA]</scope>
    <source>
        <strain evidence="12 13">927/4 GUTat10.1</strain>
    </source>
</reference>
<organism evidence="12 13">
    <name type="scientific">Trypanosoma brucei brucei (strain 927/4 GUTat10.1)</name>
    <dbReference type="NCBI Taxonomy" id="185431"/>
    <lineage>
        <taxon>Eukaryota</taxon>
        <taxon>Discoba</taxon>
        <taxon>Euglenozoa</taxon>
        <taxon>Kinetoplastea</taxon>
        <taxon>Metakinetoplastina</taxon>
        <taxon>Trypanosomatida</taxon>
        <taxon>Trypanosomatidae</taxon>
        <taxon>Trypanosoma</taxon>
    </lineage>
</organism>
<evidence type="ECO:0000256" key="9">
    <source>
        <dbReference type="SAM" id="MobiDB-lite"/>
    </source>
</evidence>
<evidence type="ECO:0000313" key="13">
    <source>
        <dbReference type="Proteomes" id="UP000008524"/>
    </source>
</evidence>
<keyword evidence="8" id="KW-0449">Lipoprotein</keyword>
<accession>Q38CT8</accession>
<evidence type="ECO:0000256" key="1">
    <source>
        <dbReference type="ARBA" id="ARBA00002523"/>
    </source>
</evidence>
<dbReference type="GO" id="GO:0005886">
    <property type="term" value="C:plasma membrane"/>
    <property type="evidence" value="ECO:0007669"/>
    <property type="project" value="UniProtKB-SubCell"/>
</dbReference>
<keyword evidence="4" id="KW-0336">GPI-anchor</keyword>
<dbReference type="KEGG" id="tbr:Tb09.244.2240"/>